<protein>
    <submittedName>
        <fullName evidence="2">Transposase</fullName>
    </submittedName>
</protein>
<reference evidence="2" key="1">
    <citation type="submission" date="2020-08" db="EMBL/GenBank/DDBJ databases">
        <authorList>
            <person name="Liu C."/>
            <person name="Sun Q."/>
        </authorList>
    </citation>
    <scope>NUCLEOTIDE SEQUENCE</scope>
    <source>
        <strain evidence="2">BX16</strain>
    </source>
</reference>
<dbReference type="SUPFAM" id="SSF53098">
    <property type="entry name" value="Ribonuclease H-like"/>
    <property type="match status" value="1"/>
</dbReference>
<name>A0A923SMM7_9FIRM</name>
<dbReference type="PROSITE" id="PS50994">
    <property type="entry name" value="INTEGRASE"/>
    <property type="match status" value="1"/>
</dbReference>
<dbReference type="PANTHER" id="PTHR35004">
    <property type="entry name" value="TRANSPOSASE RV3428C-RELATED"/>
    <property type="match status" value="1"/>
</dbReference>
<dbReference type="InterPro" id="IPR036397">
    <property type="entry name" value="RNaseH_sf"/>
</dbReference>
<feature type="non-terminal residue" evidence="2">
    <location>
        <position position="1"/>
    </location>
</feature>
<dbReference type="EMBL" id="JACRWC010000057">
    <property type="protein sequence ID" value="MBC5999261.1"/>
    <property type="molecule type" value="Genomic_DNA"/>
</dbReference>
<dbReference type="GO" id="GO:0003676">
    <property type="term" value="F:nucleic acid binding"/>
    <property type="evidence" value="ECO:0007669"/>
    <property type="project" value="InterPro"/>
</dbReference>
<dbReference type="PANTHER" id="PTHR35004:SF7">
    <property type="entry name" value="INTEGRASE PROTEIN"/>
    <property type="match status" value="1"/>
</dbReference>
<sequence>QRIQIDVKFVPSVCLVGDAEGKKFYQYTAIDEYSRWRYVEAFEEHSTYSSSVFLEHLIRHFPMPIECVQTDNGAEFTKRFTQPGKETLTMFQRTLRNNDICHKLIKPFTPRHNGKVERSHRKDNERFYATHKFYSFEDFSKQLQRYNYRDYNRFPMRPLGWKSPQTVLDDFVLDGVTYV</sequence>
<dbReference type="InterPro" id="IPR001584">
    <property type="entry name" value="Integrase_cat-core"/>
</dbReference>
<dbReference type="Proteomes" id="UP000644115">
    <property type="component" value="Unassembled WGS sequence"/>
</dbReference>
<comment type="caution">
    <text evidence="2">The sequence shown here is derived from an EMBL/GenBank/DDBJ whole genome shotgun (WGS) entry which is preliminary data.</text>
</comment>
<proteinExistence type="predicted"/>
<dbReference type="Pfam" id="PF00665">
    <property type="entry name" value="rve"/>
    <property type="match status" value="1"/>
</dbReference>
<dbReference type="InterPro" id="IPR012337">
    <property type="entry name" value="RNaseH-like_sf"/>
</dbReference>
<evidence type="ECO:0000313" key="3">
    <source>
        <dbReference type="Proteomes" id="UP000644115"/>
    </source>
</evidence>
<dbReference type="RefSeq" id="WP_249286717.1">
    <property type="nucleotide sequence ID" value="NZ_JACRWC010000057.1"/>
</dbReference>
<dbReference type="Gene3D" id="3.30.420.10">
    <property type="entry name" value="Ribonuclease H-like superfamily/Ribonuclease H"/>
    <property type="match status" value="1"/>
</dbReference>
<evidence type="ECO:0000313" key="2">
    <source>
        <dbReference type="EMBL" id="MBC5999261.1"/>
    </source>
</evidence>
<keyword evidence="3" id="KW-1185">Reference proteome</keyword>
<feature type="domain" description="Integrase catalytic" evidence="1">
    <location>
        <begin position="1"/>
        <end position="172"/>
    </location>
</feature>
<dbReference type="AlphaFoldDB" id="A0A923SMM7"/>
<organism evidence="2 3">
    <name type="scientific">Lentihominibacter faecis</name>
    <dbReference type="NCBI Taxonomy" id="2764712"/>
    <lineage>
        <taxon>Bacteria</taxon>
        <taxon>Bacillati</taxon>
        <taxon>Bacillota</taxon>
        <taxon>Clostridia</taxon>
        <taxon>Peptostreptococcales</taxon>
        <taxon>Anaerovoracaceae</taxon>
        <taxon>Lentihominibacter</taxon>
    </lineage>
</organism>
<evidence type="ECO:0000259" key="1">
    <source>
        <dbReference type="PROSITE" id="PS50994"/>
    </source>
</evidence>
<gene>
    <name evidence="2" type="ORF">H8876_04540</name>
</gene>
<accession>A0A923SMM7</accession>
<dbReference type="GO" id="GO:0015074">
    <property type="term" value="P:DNA integration"/>
    <property type="evidence" value="ECO:0007669"/>
    <property type="project" value="InterPro"/>
</dbReference>